<name>A0A6J6NBG3_9ZZZZ</name>
<evidence type="ECO:0000259" key="2">
    <source>
        <dbReference type="PROSITE" id="PS50937"/>
    </source>
</evidence>
<dbReference type="PROSITE" id="PS50937">
    <property type="entry name" value="HTH_MERR_2"/>
    <property type="match status" value="1"/>
</dbReference>
<protein>
    <submittedName>
        <fullName evidence="3">Unannotated protein</fullName>
    </submittedName>
</protein>
<dbReference type="Pfam" id="PF13411">
    <property type="entry name" value="MerR_1"/>
    <property type="match status" value="1"/>
</dbReference>
<proteinExistence type="predicted"/>
<gene>
    <name evidence="3" type="ORF">UFOPK2373_00314</name>
</gene>
<keyword evidence="1" id="KW-0238">DNA-binding</keyword>
<dbReference type="GO" id="GO:0003677">
    <property type="term" value="F:DNA binding"/>
    <property type="evidence" value="ECO:0007669"/>
    <property type="project" value="UniProtKB-KW"/>
</dbReference>
<dbReference type="GO" id="GO:0003700">
    <property type="term" value="F:DNA-binding transcription factor activity"/>
    <property type="evidence" value="ECO:0007669"/>
    <property type="project" value="InterPro"/>
</dbReference>
<dbReference type="Gene3D" id="1.10.1660.10">
    <property type="match status" value="1"/>
</dbReference>
<sequence>MDSAQPENVEPTTDTGRIDLSKASDFAYLQDDLFAVSQPWHDPNVGYRGTSAAGAAGISYRQLDYWDRTALVQPSVRGASGSGTQRLYSFRDILVLKLVKNFLDAGVSLQQIRTAINELRAAGISDLAKITLFSDGAKVYLFTSADEIIDLMDKGQGVFGISVGKVLDEVEATLAHIDPSHVEEMDELTLRRLNKKAV</sequence>
<dbReference type="PANTHER" id="PTHR30204">
    <property type="entry name" value="REDOX-CYCLING DRUG-SENSING TRANSCRIPTIONAL ACTIVATOR SOXR"/>
    <property type="match status" value="1"/>
</dbReference>
<dbReference type="InterPro" id="IPR000551">
    <property type="entry name" value="MerR-type_HTH_dom"/>
</dbReference>
<dbReference type="PANTHER" id="PTHR30204:SF3">
    <property type="entry name" value="HTH MERR-TYPE DOMAIN-CONTAINING PROTEIN"/>
    <property type="match status" value="1"/>
</dbReference>
<feature type="domain" description="HTH merR-type" evidence="2">
    <location>
        <begin position="52"/>
        <end position="118"/>
    </location>
</feature>
<dbReference type="SUPFAM" id="SSF46955">
    <property type="entry name" value="Putative DNA-binding domain"/>
    <property type="match status" value="1"/>
</dbReference>
<evidence type="ECO:0000313" key="3">
    <source>
        <dbReference type="EMBL" id="CAB4681903.1"/>
    </source>
</evidence>
<organism evidence="3">
    <name type="scientific">freshwater metagenome</name>
    <dbReference type="NCBI Taxonomy" id="449393"/>
    <lineage>
        <taxon>unclassified sequences</taxon>
        <taxon>metagenomes</taxon>
        <taxon>ecological metagenomes</taxon>
    </lineage>
</organism>
<reference evidence="3" key="1">
    <citation type="submission" date="2020-05" db="EMBL/GenBank/DDBJ databases">
        <authorList>
            <person name="Chiriac C."/>
            <person name="Salcher M."/>
            <person name="Ghai R."/>
            <person name="Kavagutti S V."/>
        </authorList>
    </citation>
    <scope>NUCLEOTIDE SEQUENCE</scope>
</reference>
<accession>A0A6J6NBG3</accession>
<dbReference type="EMBL" id="CAEZXL010000033">
    <property type="protein sequence ID" value="CAB4681903.1"/>
    <property type="molecule type" value="Genomic_DNA"/>
</dbReference>
<evidence type="ECO:0000256" key="1">
    <source>
        <dbReference type="ARBA" id="ARBA00023125"/>
    </source>
</evidence>
<dbReference type="AlphaFoldDB" id="A0A6J6NBG3"/>
<dbReference type="InterPro" id="IPR009061">
    <property type="entry name" value="DNA-bd_dom_put_sf"/>
</dbReference>
<dbReference type="SMART" id="SM00422">
    <property type="entry name" value="HTH_MERR"/>
    <property type="match status" value="1"/>
</dbReference>
<dbReference type="InterPro" id="IPR047057">
    <property type="entry name" value="MerR_fam"/>
</dbReference>